<organism evidence="1 2">
    <name type="scientific">Petrolisthes cinctipes</name>
    <name type="common">Flat porcelain crab</name>
    <dbReference type="NCBI Taxonomy" id="88211"/>
    <lineage>
        <taxon>Eukaryota</taxon>
        <taxon>Metazoa</taxon>
        <taxon>Ecdysozoa</taxon>
        <taxon>Arthropoda</taxon>
        <taxon>Crustacea</taxon>
        <taxon>Multicrustacea</taxon>
        <taxon>Malacostraca</taxon>
        <taxon>Eumalacostraca</taxon>
        <taxon>Eucarida</taxon>
        <taxon>Decapoda</taxon>
        <taxon>Pleocyemata</taxon>
        <taxon>Anomura</taxon>
        <taxon>Galatheoidea</taxon>
        <taxon>Porcellanidae</taxon>
        <taxon>Petrolisthes</taxon>
    </lineage>
</organism>
<protein>
    <recommendedName>
        <fullName evidence="3">Reverse transcriptase</fullName>
    </recommendedName>
</protein>
<evidence type="ECO:0008006" key="3">
    <source>
        <dbReference type="Google" id="ProtNLM"/>
    </source>
</evidence>
<dbReference type="EMBL" id="JAWQEG010005150">
    <property type="protein sequence ID" value="KAK3858975.1"/>
    <property type="molecule type" value="Genomic_DNA"/>
</dbReference>
<proteinExistence type="predicted"/>
<sequence>MEIDFDEVLDDIHIDEQTVKQKLEGLETEKSPGPDGISARMLKELKSQICRVLVDLYMTSLTEGRLPQDWKTANVSAIYKKGDKTNVGNYRPVSLTCIICKILESIIRCTNFIRNS</sequence>
<dbReference type="PANTHER" id="PTHR33395:SF22">
    <property type="entry name" value="REVERSE TRANSCRIPTASE DOMAIN-CONTAINING PROTEIN"/>
    <property type="match status" value="1"/>
</dbReference>
<name>A0AAE1EPN3_PETCI</name>
<gene>
    <name evidence="1" type="ORF">Pcinc_034865</name>
</gene>
<dbReference type="AlphaFoldDB" id="A0AAE1EPN3"/>
<accession>A0AAE1EPN3</accession>
<evidence type="ECO:0000313" key="1">
    <source>
        <dbReference type="EMBL" id="KAK3858975.1"/>
    </source>
</evidence>
<reference evidence="1" key="1">
    <citation type="submission" date="2023-10" db="EMBL/GenBank/DDBJ databases">
        <title>Genome assemblies of two species of porcelain crab, Petrolisthes cinctipes and Petrolisthes manimaculis (Anomura: Porcellanidae).</title>
        <authorList>
            <person name="Angst P."/>
        </authorList>
    </citation>
    <scope>NUCLEOTIDE SEQUENCE</scope>
    <source>
        <strain evidence="1">PB745_01</strain>
        <tissue evidence="1">Gill</tissue>
    </source>
</reference>
<dbReference type="Proteomes" id="UP001286313">
    <property type="component" value="Unassembled WGS sequence"/>
</dbReference>
<comment type="caution">
    <text evidence="1">The sequence shown here is derived from an EMBL/GenBank/DDBJ whole genome shotgun (WGS) entry which is preliminary data.</text>
</comment>
<evidence type="ECO:0000313" key="2">
    <source>
        <dbReference type="Proteomes" id="UP001286313"/>
    </source>
</evidence>
<keyword evidence="2" id="KW-1185">Reference proteome</keyword>
<dbReference type="PANTHER" id="PTHR33395">
    <property type="entry name" value="TRANSCRIPTASE, PUTATIVE-RELATED-RELATED"/>
    <property type="match status" value="1"/>
</dbReference>